<dbReference type="OrthoDB" id="7680836at2759"/>
<dbReference type="InterPro" id="IPR007604">
    <property type="entry name" value="CP2"/>
</dbReference>
<reference evidence="8" key="1">
    <citation type="submission" date="2022-11" db="EMBL/GenBank/DDBJ databases">
        <authorList>
            <person name="Petersen C."/>
        </authorList>
    </citation>
    <scope>NUCLEOTIDE SEQUENCE</scope>
    <source>
        <strain evidence="8">IBT 21917</strain>
    </source>
</reference>
<dbReference type="PANTHER" id="PTHR11037">
    <property type="entry name" value="TRANSCRIPTION FACTOR CP2"/>
    <property type="match status" value="1"/>
</dbReference>
<dbReference type="PROSITE" id="PS51968">
    <property type="entry name" value="GRH_CP2_DB"/>
    <property type="match status" value="1"/>
</dbReference>
<evidence type="ECO:0000256" key="4">
    <source>
        <dbReference type="ARBA" id="ARBA00023163"/>
    </source>
</evidence>
<dbReference type="InterPro" id="IPR040167">
    <property type="entry name" value="TF_CP2-like"/>
</dbReference>
<dbReference type="EMBL" id="JAPQKO010000003">
    <property type="protein sequence ID" value="KAJ5173327.1"/>
    <property type="molecule type" value="Genomic_DNA"/>
</dbReference>
<evidence type="ECO:0000313" key="9">
    <source>
        <dbReference type="Proteomes" id="UP001146351"/>
    </source>
</evidence>
<keyword evidence="3" id="KW-0238">DNA-binding</keyword>
<reference evidence="8" key="2">
    <citation type="journal article" date="2023" name="IMA Fungus">
        <title>Comparative genomic study of the Penicillium genus elucidates a diverse pangenome and 15 lateral gene transfer events.</title>
        <authorList>
            <person name="Petersen C."/>
            <person name="Sorensen T."/>
            <person name="Nielsen M.R."/>
            <person name="Sondergaard T.E."/>
            <person name="Sorensen J.L."/>
            <person name="Fitzpatrick D.A."/>
            <person name="Frisvad J.C."/>
            <person name="Nielsen K.L."/>
        </authorList>
    </citation>
    <scope>NUCLEOTIDE SEQUENCE</scope>
    <source>
        <strain evidence="8">IBT 21917</strain>
    </source>
</reference>
<dbReference type="GO" id="GO:0001228">
    <property type="term" value="F:DNA-binding transcription activator activity, RNA polymerase II-specific"/>
    <property type="evidence" value="ECO:0007669"/>
    <property type="project" value="TreeGrafter"/>
</dbReference>
<keyword evidence="5" id="KW-0539">Nucleus</keyword>
<name>A0A9W9IGQ7_9EURO</name>
<evidence type="ECO:0000256" key="2">
    <source>
        <dbReference type="ARBA" id="ARBA00023015"/>
    </source>
</evidence>
<keyword evidence="2" id="KW-0805">Transcription regulation</keyword>
<dbReference type="Proteomes" id="UP001146351">
    <property type="component" value="Unassembled WGS sequence"/>
</dbReference>
<organism evidence="8 9">
    <name type="scientific">Penicillium capsulatum</name>
    <dbReference type="NCBI Taxonomy" id="69766"/>
    <lineage>
        <taxon>Eukaryota</taxon>
        <taxon>Fungi</taxon>
        <taxon>Dikarya</taxon>
        <taxon>Ascomycota</taxon>
        <taxon>Pezizomycotina</taxon>
        <taxon>Eurotiomycetes</taxon>
        <taxon>Eurotiomycetidae</taxon>
        <taxon>Eurotiales</taxon>
        <taxon>Aspergillaceae</taxon>
        <taxon>Penicillium</taxon>
    </lineage>
</organism>
<evidence type="ECO:0000259" key="7">
    <source>
        <dbReference type="PROSITE" id="PS51968"/>
    </source>
</evidence>
<feature type="compositionally biased region" description="Low complexity" evidence="6">
    <location>
        <begin position="520"/>
        <end position="539"/>
    </location>
</feature>
<accession>A0A9W9IGQ7</accession>
<feature type="region of interest" description="Disordered" evidence="6">
    <location>
        <begin position="502"/>
        <end position="549"/>
    </location>
</feature>
<evidence type="ECO:0000313" key="8">
    <source>
        <dbReference type="EMBL" id="KAJ5173327.1"/>
    </source>
</evidence>
<dbReference type="InterPro" id="IPR057520">
    <property type="entry name" value="GRHL1/CP2_C"/>
</dbReference>
<evidence type="ECO:0000256" key="6">
    <source>
        <dbReference type="SAM" id="MobiDB-lite"/>
    </source>
</evidence>
<dbReference type="PANTHER" id="PTHR11037:SF20">
    <property type="entry name" value="PROTEIN GRAINYHEAD"/>
    <property type="match status" value="1"/>
</dbReference>
<dbReference type="AlphaFoldDB" id="A0A9W9IGQ7"/>
<comment type="subcellular location">
    <subcellularLocation>
        <location evidence="1">Nucleus</location>
    </subcellularLocation>
</comment>
<proteinExistence type="predicted"/>
<keyword evidence="4" id="KW-0804">Transcription</keyword>
<dbReference type="GO" id="GO:0005634">
    <property type="term" value="C:nucleus"/>
    <property type="evidence" value="ECO:0007669"/>
    <property type="project" value="UniProtKB-SubCell"/>
</dbReference>
<sequence length="656" mass="73027">MLCHRKGSQKPDSALINRFQKLCGSSFFHGNSSDKSSNDLLSDKSQVNLKRSREWAFEPRMDSAMGLNQNVHALNDSISADSSIPSPSPPWVPRQGQDFYLFSSGTRMTPLFPSQSIPQLSPKSSLKEDVLPAQGDYQMVNVDTKLASAINPAQLLNTKNPAYDGIDESPDSGIDLLPPATQISPAKIQEIPQYAPVTDTSHIPHPGIDQFRFRTTFQSSTAMISAQDEVPESYLNKGKVYHLKVRDSMPPTGETENIRYRTSIRISFDQDDQRADPNAYWRLWKENQVPHGRQSPDQRPVAVEYVGQDHASMRIERVSLDGFCVSWTCKPDSDTNGCCIPVRFNFLSTDFTRSKGVKGMSVRLCAKTEQISPTAISGVSELCFCKVKLFRDHGAERKLSNDATSILKKVNRLRQQFQEAPILEPPIKRRRSRGDSKSTLAYGASKQALKRRDVWPPGLDDPSRADFQDHLQNKIGALQMRLESTISESGLCLRGDIRDDPDLCPISPMDQTESELRRPLTLSASRGGSSSPESISLGSTNLEQTTDDLDQPDVPVACFFTLLTNNGPASDRHYRAIYPTERTAHGLAEKISEKYLPQSTSISQILYITQAGLEILVDDDFVRAMTENQAMELEIGSMAQPGVEAADGLYWARLTY</sequence>
<feature type="domain" description="Grh/CP2 DB" evidence="7">
    <location>
        <begin position="209"/>
        <end position="457"/>
    </location>
</feature>
<evidence type="ECO:0000256" key="3">
    <source>
        <dbReference type="ARBA" id="ARBA00023125"/>
    </source>
</evidence>
<dbReference type="Pfam" id="PF04516">
    <property type="entry name" value="CP2"/>
    <property type="match status" value="1"/>
</dbReference>
<evidence type="ECO:0000256" key="1">
    <source>
        <dbReference type="ARBA" id="ARBA00004123"/>
    </source>
</evidence>
<evidence type="ECO:0000256" key="5">
    <source>
        <dbReference type="ARBA" id="ARBA00023242"/>
    </source>
</evidence>
<gene>
    <name evidence="8" type="ORF">N7492_005920</name>
</gene>
<dbReference type="GO" id="GO:0000978">
    <property type="term" value="F:RNA polymerase II cis-regulatory region sequence-specific DNA binding"/>
    <property type="evidence" value="ECO:0007669"/>
    <property type="project" value="TreeGrafter"/>
</dbReference>
<keyword evidence="9" id="KW-1185">Reference proteome</keyword>
<dbReference type="Pfam" id="PF25416">
    <property type="entry name" value="GRHL1_C"/>
    <property type="match status" value="1"/>
</dbReference>
<comment type="caution">
    <text evidence="8">The sequence shown here is derived from an EMBL/GenBank/DDBJ whole genome shotgun (WGS) entry which is preliminary data.</text>
</comment>
<protein>
    <recommendedName>
        <fullName evidence="7">Grh/CP2 DB domain-containing protein</fullName>
    </recommendedName>
</protein>